<protein>
    <submittedName>
        <fullName evidence="5">RibD family protein</fullName>
    </submittedName>
</protein>
<dbReference type="EMBL" id="VOHS01000010">
    <property type="protein sequence ID" value="TWW00105.1"/>
    <property type="molecule type" value="Genomic_DNA"/>
</dbReference>
<dbReference type="SUPFAM" id="SSF53597">
    <property type="entry name" value="Dihydrofolate reductase-like"/>
    <property type="match status" value="1"/>
</dbReference>
<dbReference type="RefSeq" id="WP_146305371.1">
    <property type="nucleotide sequence ID" value="NZ_VOHS01000010.1"/>
</dbReference>
<evidence type="ECO:0000256" key="3">
    <source>
        <dbReference type="ARBA" id="ARBA00023002"/>
    </source>
</evidence>
<dbReference type="PANTHER" id="PTHR38011:SF7">
    <property type="entry name" value="2,5-DIAMINO-6-RIBOSYLAMINO-4(3H)-PYRIMIDINONE 5'-PHOSPHATE REDUCTASE"/>
    <property type="match status" value="1"/>
</dbReference>
<sequence>MQPYVICHMLCSIDGRIITENWKPFKGVEYYEQTGKQEKADAWFCGRVTMEQHFATEKPDVSGFEKVADKADYIADTQAKSYVVALDAGGKLGWDSNDLDGDRLIVVLTEKVEAEYLGYLRSKQISYLFGGAEQVDLAAILQKLQQHFNINKLLLEGGGGVNGSFHAAGLIDEFSILYYPVADGTATATITDTGLTSAESIPHKHLKLLKVEQLGDDVVWMKYKVQR</sequence>
<keyword evidence="6" id="KW-1185">Reference proteome</keyword>
<evidence type="ECO:0000313" key="5">
    <source>
        <dbReference type="EMBL" id="TWW00105.1"/>
    </source>
</evidence>
<organism evidence="5 6">
    <name type="scientific">Chitinophaga pinensis</name>
    <dbReference type="NCBI Taxonomy" id="79329"/>
    <lineage>
        <taxon>Bacteria</taxon>
        <taxon>Pseudomonadati</taxon>
        <taxon>Bacteroidota</taxon>
        <taxon>Chitinophagia</taxon>
        <taxon>Chitinophagales</taxon>
        <taxon>Chitinophagaceae</taxon>
        <taxon>Chitinophaga</taxon>
    </lineage>
</organism>
<proteinExistence type="predicted"/>
<dbReference type="Proteomes" id="UP000318815">
    <property type="component" value="Unassembled WGS sequence"/>
</dbReference>
<dbReference type="OrthoDB" id="9800865at2"/>
<name>A0A5C6LRP3_9BACT</name>
<dbReference type="GO" id="GO:0009231">
    <property type="term" value="P:riboflavin biosynthetic process"/>
    <property type="evidence" value="ECO:0007669"/>
    <property type="project" value="InterPro"/>
</dbReference>
<evidence type="ECO:0000256" key="2">
    <source>
        <dbReference type="ARBA" id="ARBA00022857"/>
    </source>
</evidence>
<reference evidence="5 6" key="1">
    <citation type="submission" date="2019-08" db="EMBL/GenBank/DDBJ databases">
        <title>Whole genome sequencing of chitin degrading bacteria Chitinophaga pinensis YS16.</title>
        <authorList>
            <person name="Singh R.P."/>
            <person name="Manchanda G."/>
            <person name="Maurya I.K."/>
            <person name="Joshi N.K."/>
            <person name="Srivastava A.K."/>
        </authorList>
    </citation>
    <scope>NUCLEOTIDE SEQUENCE [LARGE SCALE GENOMIC DNA]</scope>
    <source>
        <strain evidence="5 6">YS-16</strain>
    </source>
</reference>
<dbReference type="GO" id="GO:0008703">
    <property type="term" value="F:5-amino-6-(5-phosphoribosylamino)uracil reductase activity"/>
    <property type="evidence" value="ECO:0007669"/>
    <property type="project" value="InterPro"/>
</dbReference>
<dbReference type="Pfam" id="PF01872">
    <property type="entry name" value="RibD_C"/>
    <property type="match status" value="1"/>
</dbReference>
<keyword evidence="3" id="KW-0560">Oxidoreductase</keyword>
<dbReference type="InterPro" id="IPR050765">
    <property type="entry name" value="Riboflavin_Biosynth_HTPR"/>
</dbReference>
<evidence type="ECO:0000259" key="4">
    <source>
        <dbReference type="Pfam" id="PF01872"/>
    </source>
</evidence>
<dbReference type="PANTHER" id="PTHR38011">
    <property type="entry name" value="DIHYDROFOLATE REDUCTASE FAMILY PROTEIN (AFU_ORTHOLOGUE AFUA_8G06820)"/>
    <property type="match status" value="1"/>
</dbReference>
<gene>
    <name evidence="5" type="ORF">FEF09_12210</name>
</gene>
<comment type="pathway">
    <text evidence="1">Cofactor biosynthesis; riboflavin biosynthesis.</text>
</comment>
<dbReference type="InterPro" id="IPR024072">
    <property type="entry name" value="DHFR-like_dom_sf"/>
</dbReference>
<accession>A0A5C6LRP3</accession>
<comment type="caution">
    <text evidence="5">The sequence shown here is derived from an EMBL/GenBank/DDBJ whole genome shotgun (WGS) entry which is preliminary data.</text>
</comment>
<evidence type="ECO:0000313" key="6">
    <source>
        <dbReference type="Proteomes" id="UP000318815"/>
    </source>
</evidence>
<dbReference type="AlphaFoldDB" id="A0A5C6LRP3"/>
<dbReference type="InterPro" id="IPR002734">
    <property type="entry name" value="RibDG_C"/>
</dbReference>
<keyword evidence="2" id="KW-0521">NADP</keyword>
<dbReference type="Gene3D" id="3.40.430.10">
    <property type="entry name" value="Dihydrofolate Reductase, subunit A"/>
    <property type="match status" value="1"/>
</dbReference>
<evidence type="ECO:0000256" key="1">
    <source>
        <dbReference type="ARBA" id="ARBA00005104"/>
    </source>
</evidence>
<feature type="domain" description="Bacterial bifunctional deaminase-reductase C-terminal" evidence="4">
    <location>
        <begin position="3"/>
        <end position="219"/>
    </location>
</feature>